<keyword evidence="2" id="KW-0436">Ligase</keyword>
<dbReference type="AlphaFoldDB" id="A0A1N7H7V0"/>
<evidence type="ECO:0000313" key="8">
    <source>
        <dbReference type="EMBL" id="SIS20770.1"/>
    </source>
</evidence>
<dbReference type="SUPFAM" id="SSF56801">
    <property type="entry name" value="Acetyl-CoA synthetase-like"/>
    <property type="match status" value="1"/>
</dbReference>
<dbReference type="STRING" id="1344003.SAMN05445060_3664"/>
<evidence type="ECO:0000256" key="1">
    <source>
        <dbReference type="ARBA" id="ARBA00006432"/>
    </source>
</evidence>
<proteinExistence type="inferred from homology"/>
<feature type="domain" description="AMP-dependent synthetase/ligase" evidence="7">
    <location>
        <begin position="37"/>
        <end position="429"/>
    </location>
</feature>
<evidence type="ECO:0000256" key="2">
    <source>
        <dbReference type="ARBA" id="ARBA00022598"/>
    </source>
</evidence>
<dbReference type="Pfam" id="PF00501">
    <property type="entry name" value="AMP-binding"/>
    <property type="match status" value="1"/>
</dbReference>
<keyword evidence="9" id="KW-1185">Reference proteome</keyword>
<dbReference type="InterPro" id="IPR042099">
    <property type="entry name" value="ANL_N_sf"/>
</dbReference>
<dbReference type="Pfam" id="PF23562">
    <property type="entry name" value="AMP-binding_C_3"/>
    <property type="match status" value="1"/>
</dbReference>
<gene>
    <name evidence="8" type="ORF">SAMN05445060_3664</name>
</gene>
<feature type="region of interest" description="Disordered" evidence="6">
    <location>
        <begin position="166"/>
        <end position="191"/>
    </location>
</feature>
<comment type="similarity">
    <text evidence="1">Belongs to the ATP-dependent AMP-binding enzyme family.</text>
</comment>
<evidence type="ECO:0000256" key="5">
    <source>
        <dbReference type="ARBA" id="ARBA00032875"/>
    </source>
</evidence>
<organism evidence="8 9">
    <name type="scientific">Williamsia sterculiae</name>
    <dbReference type="NCBI Taxonomy" id="1344003"/>
    <lineage>
        <taxon>Bacteria</taxon>
        <taxon>Bacillati</taxon>
        <taxon>Actinomycetota</taxon>
        <taxon>Actinomycetes</taxon>
        <taxon>Mycobacteriales</taxon>
        <taxon>Nocardiaceae</taxon>
        <taxon>Williamsia</taxon>
    </lineage>
</organism>
<keyword evidence="3" id="KW-0276">Fatty acid metabolism</keyword>
<dbReference type="Gene3D" id="3.40.50.12780">
    <property type="entry name" value="N-terminal domain of ligase-like"/>
    <property type="match status" value="1"/>
</dbReference>
<protein>
    <recommendedName>
        <fullName evidence="5">Acyl-CoA synthetase</fullName>
    </recommendedName>
</protein>
<dbReference type="GO" id="GO:0016020">
    <property type="term" value="C:membrane"/>
    <property type="evidence" value="ECO:0007669"/>
    <property type="project" value="TreeGrafter"/>
</dbReference>
<reference evidence="8 9" key="1">
    <citation type="submission" date="2017-01" db="EMBL/GenBank/DDBJ databases">
        <authorList>
            <person name="Mah S.A."/>
            <person name="Swanson W.J."/>
            <person name="Moy G.W."/>
            <person name="Vacquier V.D."/>
        </authorList>
    </citation>
    <scope>NUCLEOTIDE SEQUENCE [LARGE SCALE GENOMIC DNA]</scope>
    <source>
        <strain evidence="8 9">CPCC 203464</strain>
    </source>
</reference>
<dbReference type="RefSeq" id="WP_076482457.1">
    <property type="nucleotide sequence ID" value="NZ_FTNT01000012.1"/>
</dbReference>
<name>A0A1N7H7V0_9NOCA</name>
<dbReference type="GO" id="GO:0004467">
    <property type="term" value="F:long-chain fatty acid-CoA ligase activity"/>
    <property type="evidence" value="ECO:0007669"/>
    <property type="project" value="TreeGrafter"/>
</dbReference>
<dbReference type="Proteomes" id="UP000186218">
    <property type="component" value="Unassembled WGS sequence"/>
</dbReference>
<dbReference type="OrthoDB" id="9803968at2"/>
<feature type="compositionally biased region" description="Polar residues" evidence="6">
    <location>
        <begin position="180"/>
        <end position="191"/>
    </location>
</feature>
<evidence type="ECO:0000256" key="3">
    <source>
        <dbReference type="ARBA" id="ARBA00022832"/>
    </source>
</evidence>
<dbReference type="EMBL" id="FTNT01000012">
    <property type="protein sequence ID" value="SIS20770.1"/>
    <property type="molecule type" value="Genomic_DNA"/>
</dbReference>
<dbReference type="PANTHER" id="PTHR43272">
    <property type="entry name" value="LONG-CHAIN-FATTY-ACID--COA LIGASE"/>
    <property type="match status" value="1"/>
</dbReference>
<dbReference type="InterPro" id="IPR020845">
    <property type="entry name" value="AMP-binding_CS"/>
</dbReference>
<accession>A0A1N7H7V0</accession>
<dbReference type="PANTHER" id="PTHR43272:SF32">
    <property type="entry name" value="AMP-DEPENDENT SYNTHETASE_LIGASE DOMAIN-CONTAINING PROTEIN"/>
    <property type="match status" value="1"/>
</dbReference>
<evidence type="ECO:0000259" key="7">
    <source>
        <dbReference type="Pfam" id="PF00501"/>
    </source>
</evidence>
<dbReference type="InterPro" id="IPR000873">
    <property type="entry name" value="AMP-dep_synth/lig_dom"/>
</dbReference>
<sequence>MREYSVPAEFTLDEKATCGDIVFDLRDADAKQPVFRRKRGDRWEQVTAGEIADQVTAVAKGLIAQGLQPGDRVGLLCSTRIEWPILDFGIWAAGGVTVPIYDSSSSGQVDWILEDSDATVLVIENQAHREVIDQISDGLRSVTKVYQVDAGDDGQNALDELTAQGADVSDDEVTGRRRNQSSSDPATLIYTSGTTGRPKGVELTHANLLGETAAVKQSSLGDFISDGRRTLMFLPMAHVLARAITIVCVQSKVEVGFTSDIPQLVPEFGRFAPDFILSVPRVFEKVYNTARQRAHDDGKGKIFDAAAEVAMDYSRAEEKGGAGLLLRAKHTLFEKLVYTKLRAALGGRCELAISGGAPLAEWLGHFFRGVGLPIYEGYGLTETTAAVAVNTPAEYRVGTVGKPLPGNSARIDEDGELCLKGNVVFGGYWHNEDATKESVTDGWFHTGDIGSIDEDGYLRITGRKKEIIVTAGGKNVSPSGLEDSLRTNPLISQAMVVGDQKPFIAALITIDPDGFDDWKSNHGKDSSASVSDFVDDEDLRKEVQAAVTEANKTVSHAESIKKFRILPADFSEETGEMTPTMKVKRNVVVDKYSDDIEAIYAK</sequence>
<evidence type="ECO:0000313" key="9">
    <source>
        <dbReference type="Proteomes" id="UP000186218"/>
    </source>
</evidence>
<dbReference type="PROSITE" id="PS00455">
    <property type="entry name" value="AMP_BINDING"/>
    <property type="match status" value="1"/>
</dbReference>
<evidence type="ECO:0000256" key="4">
    <source>
        <dbReference type="ARBA" id="ARBA00023098"/>
    </source>
</evidence>
<dbReference type="CDD" id="cd05907">
    <property type="entry name" value="VL_LC_FACS_like"/>
    <property type="match status" value="1"/>
</dbReference>
<evidence type="ECO:0000256" key="6">
    <source>
        <dbReference type="SAM" id="MobiDB-lite"/>
    </source>
</evidence>
<keyword evidence="4" id="KW-0443">Lipid metabolism</keyword>